<dbReference type="Pfam" id="PF01841">
    <property type="entry name" value="Transglut_core"/>
    <property type="match status" value="1"/>
</dbReference>
<reference evidence="4" key="1">
    <citation type="journal article" date="2014" name="Int. J. Syst. Evol. Microbiol.">
        <title>Complete genome sequence of Corynebacterium casei LMG S-19264T (=DSM 44701T), isolated from a smear-ripened cheese.</title>
        <authorList>
            <consortium name="US DOE Joint Genome Institute (JGI-PGF)"/>
            <person name="Walter F."/>
            <person name="Albersmeier A."/>
            <person name="Kalinowski J."/>
            <person name="Ruckert C."/>
        </authorList>
    </citation>
    <scope>NUCLEOTIDE SEQUENCE</scope>
    <source>
        <strain evidence="4">JCM 17820</strain>
    </source>
</reference>
<evidence type="ECO:0000256" key="1">
    <source>
        <dbReference type="SAM" id="MobiDB-lite"/>
    </source>
</evidence>
<evidence type="ECO:0000256" key="2">
    <source>
        <dbReference type="SAM" id="Phobius"/>
    </source>
</evidence>
<dbReference type="Gene3D" id="3.10.620.30">
    <property type="match status" value="1"/>
</dbReference>
<dbReference type="InterPro" id="IPR038765">
    <property type="entry name" value="Papain-like_cys_pep_sf"/>
</dbReference>
<proteinExistence type="predicted"/>
<dbReference type="InterPro" id="IPR052901">
    <property type="entry name" value="Bact_TGase-like"/>
</dbReference>
<accession>A0A830GMF0</accession>
<feature type="domain" description="Transglutaminase-like" evidence="3">
    <location>
        <begin position="463"/>
        <end position="533"/>
    </location>
</feature>
<dbReference type="SMART" id="SM00460">
    <property type="entry name" value="TGc"/>
    <property type="match status" value="1"/>
</dbReference>
<dbReference type="PANTHER" id="PTHR42736:SF1">
    <property type="entry name" value="PROTEIN-GLUTAMINE GAMMA-GLUTAMYLTRANSFERASE"/>
    <property type="match status" value="1"/>
</dbReference>
<feature type="transmembrane region" description="Helical" evidence="2">
    <location>
        <begin position="141"/>
        <end position="158"/>
    </location>
</feature>
<keyword evidence="5" id="KW-1185">Reference proteome</keyword>
<dbReference type="AlphaFoldDB" id="A0A830GMF0"/>
<keyword evidence="2" id="KW-0472">Membrane</keyword>
<protein>
    <recommendedName>
        <fullName evidence="3">Transglutaminase-like domain-containing protein</fullName>
    </recommendedName>
</protein>
<dbReference type="InterPro" id="IPR025403">
    <property type="entry name" value="TgpA-like_C"/>
</dbReference>
<dbReference type="InterPro" id="IPR021878">
    <property type="entry name" value="TgpA_N"/>
</dbReference>
<dbReference type="PANTHER" id="PTHR42736">
    <property type="entry name" value="PROTEIN-GLUTAMINE GAMMA-GLUTAMYLTRANSFERASE"/>
    <property type="match status" value="1"/>
</dbReference>
<dbReference type="RefSeq" id="WP_420842331.1">
    <property type="nucleotide sequence ID" value="NZ_BMOU01000005.1"/>
</dbReference>
<evidence type="ECO:0000313" key="5">
    <source>
        <dbReference type="Proteomes" id="UP000605784"/>
    </source>
</evidence>
<feature type="region of interest" description="Disordered" evidence="1">
    <location>
        <begin position="189"/>
        <end position="211"/>
    </location>
</feature>
<keyword evidence="2" id="KW-0812">Transmembrane</keyword>
<name>A0A830GMF0_9EURY</name>
<feature type="region of interest" description="Disordered" evidence="1">
    <location>
        <begin position="528"/>
        <end position="623"/>
    </location>
</feature>
<feature type="transmembrane region" description="Helical" evidence="2">
    <location>
        <begin position="69"/>
        <end position="87"/>
    </location>
</feature>
<evidence type="ECO:0000313" key="4">
    <source>
        <dbReference type="EMBL" id="GGN98373.1"/>
    </source>
</evidence>
<feature type="transmembrane region" description="Helical" evidence="2">
    <location>
        <begin position="164"/>
        <end position="183"/>
    </location>
</feature>
<dbReference type="Pfam" id="PF13559">
    <property type="entry name" value="DUF4129"/>
    <property type="match status" value="1"/>
</dbReference>
<feature type="compositionally biased region" description="Basic and acidic residues" evidence="1">
    <location>
        <begin position="543"/>
        <end position="552"/>
    </location>
</feature>
<keyword evidence="2" id="KW-1133">Transmembrane helix</keyword>
<reference evidence="4" key="2">
    <citation type="submission" date="2020-09" db="EMBL/GenBank/DDBJ databases">
        <authorList>
            <person name="Sun Q."/>
            <person name="Ohkuma M."/>
        </authorList>
    </citation>
    <scope>NUCLEOTIDE SEQUENCE</scope>
    <source>
        <strain evidence="4">JCM 17820</strain>
    </source>
</reference>
<dbReference type="InterPro" id="IPR002931">
    <property type="entry name" value="Transglutaminase-like"/>
</dbReference>
<feature type="transmembrane region" description="Helical" evidence="2">
    <location>
        <begin position="45"/>
        <end position="62"/>
    </location>
</feature>
<sequence>MSVVARVRRRVPWDETRLLALLSVALALGAPLRTMYHLIDVVGSPTVFLVVTAVSLAAAAVLARVLRPILAITVGAVLFGAGLVWYVTNLSTDPALSALLRDTVALLTGRRLLQIANVRLWVISFAPAPVFLTTYFALRRWYVTATLAAGTALGFFVLTTDADVVTTLLGVVGAFATIGFGTLDTIDHPDERQSPGAGGSVATGASATVDDQGVDSGRRSVLEQLAAVIVVPAVLSRLPSVSGTSLSFVDEEQATVEGSLVDADESMTIQGDISLTPTVRYTVESEAARYWRVAAYDRYTGDGWVRTGNSSPYDGTRLAEPPGDSRTVRQSFEAESDIGTVPAVWKPVRYDGDVDVKLTTHDGFQPVGDLTAGDSYQIVSELSVATPRQLREAGTEYPDRVTRRYLQLPESTPGRVGETTATLTENAQNPYETALVVEQWLQNNREYSLDVERPERNVADRFLHAMDRGYCVYFATTMVTMLRSQDIPARMAVGYTPGEQVDENRWVVRGLDSHAWVEVFFPDHGWIQFDPTPSEPRAAAEQARIEEARSEGDGAVDTGETGNDSNFTETETPTPPPLTETNETTETSTPANTSNETATPFVEGSENSSTEGPAGPTLPDLPSREETALGLVALLGTAAGLRRSGVTKRVSRAIWLRYQRREDPETDVEQAFQRAMYVLDDEYRPRESGETVRDYLDDVDAGEDVRRLAILRERLRYGGTVSEEAADEAVEIADSIVSNR</sequence>
<feature type="compositionally biased region" description="Low complexity" evidence="1">
    <location>
        <begin position="579"/>
        <end position="600"/>
    </location>
</feature>
<dbReference type="SUPFAM" id="SSF54001">
    <property type="entry name" value="Cysteine proteinases"/>
    <property type="match status" value="1"/>
</dbReference>
<feature type="transmembrane region" description="Helical" evidence="2">
    <location>
        <begin position="118"/>
        <end position="136"/>
    </location>
</feature>
<evidence type="ECO:0000259" key="3">
    <source>
        <dbReference type="SMART" id="SM00460"/>
    </source>
</evidence>
<dbReference type="EMBL" id="BMOU01000005">
    <property type="protein sequence ID" value="GGN98373.1"/>
    <property type="molecule type" value="Genomic_DNA"/>
</dbReference>
<dbReference type="Pfam" id="PF11992">
    <property type="entry name" value="TgpA_N"/>
    <property type="match status" value="1"/>
</dbReference>
<organism evidence="4 5">
    <name type="scientific">Haloarcula pellucida</name>
    <dbReference type="NCBI Taxonomy" id="1427151"/>
    <lineage>
        <taxon>Archaea</taxon>
        <taxon>Methanobacteriati</taxon>
        <taxon>Methanobacteriota</taxon>
        <taxon>Stenosarchaea group</taxon>
        <taxon>Halobacteria</taxon>
        <taxon>Halobacteriales</taxon>
        <taxon>Haloarculaceae</taxon>
        <taxon>Haloarcula</taxon>
    </lineage>
</organism>
<dbReference type="Proteomes" id="UP000605784">
    <property type="component" value="Unassembled WGS sequence"/>
</dbReference>
<gene>
    <name evidence="4" type="ORF">GCM10009030_28670</name>
</gene>
<comment type="caution">
    <text evidence="4">The sequence shown here is derived from an EMBL/GenBank/DDBJ whole genome shotgun (WGS) entry which is preliminary data.</text>
</comment>